<dbReference type="AlphaFoldDB" id="D7SZB5"/>
<reference evidence="2" key="1">
    <citation type="journal article" date="2007" name="Nature">
        <title>The grapevine genome sequence suggests ancestral hexaploidization in major angiosperm phyla.</title>
        <authorList>
            <consortium name="The French-Italian Public Consortium for Grapevine Genome Characterization."/>
            <person name="Jaillon O."/>
            <person name="Aury J.-M."/>
            <person name="Noel B."/>
            <person name="Policriti A."/>
            <person name="Clepet C."/>
            <person name="Casagrande A."/>
            <person name="Choisne N."/>
            <person name="Aubourg S."/>
            <person name="Vitulo N."/>
            <person name="Jubin C."/>
            <person name="Vezzi A."/>
            <person name="Legeai F."/>
            <person name="Hugueney P."/>
            <person name="Dasilva C."/>
            <person name="Horner D."/>
            <person name="Mica E."/>
            <person name="Jublot D."/>
            <person name="Poulain J."/>
            <person name="Bruyere C."/>
            <person name="Billault A."/>
            <person name="Segurens B."/>
            <person name="Gouyvenoux M."/>
            <person name="Ugarte E."/>
            <person name="Cattonaro F."/>
            <person name="Anthouard V."/>
            <person name="Vico V."/>
            <person name="Del Fabbro C."/>
            <person name="Alaux M."/>
            <person name="Di Gaspero G."/>
            <person name="Dumas V."/>
            <person name="Felice N."/>
            <person name="Paillard S."/>
            <person name="Juman I."/>
            <person name="Moroldo M."/>
            <person name="Scalabrin S."/>
            <person name="Canaguier A."/>
            <person name="Le Clainche I."/>
            <person name="Malacrida G."/>
            <person name="Durand E."/>
            <person name="Pesole G."/>
            <person name="Laucou V."/>
            <person name="Chatelet P."/>
            <person name="Merdinoglu D."/>
            <person name="Delledonne M."/>
            <person name="Pezzotti M."/>
            <person name="Lecharny A."/>
            <person name="Scarpelli C."/>
            <person name="Artiguenave F."/>
            <person name="Pe M.E."/>
            <person name="Valle G."/>
            <person name="Morgante M."/>
            <person name="Caboche M."/>
            <person name="Adam-Blondon A.-F."/>
            <person name="Weissenbach J."/>
            <person name="Quetier F."/>
            <person name="Wincker P."/>
        </authorList>
    </citation>
    <scope>NUCLEOTIDE SEQUENCE [LARGE SCALE GENOMIC DNA]</scope>
    <source>
        <strain evidence="2">cv. Pinot noir / PN40024</strain>
    </source>
</reference>
<organism evidence="1 2">
    <name type="scientific">Vitis vinifera</name>
    <name type="common">Grape</name>
    <dbReference type="NCBI Taxonomy" id="29760"/>
    <lineage>
        <taxon>Eukaryota</taxon>
        <taxon>Viridiplantae</taxon>
        <taxon>Streptophyta</taxon>
        <taxon>Embryophyta</taxon>
        <taxon>Tracheophyta</taxon>
        <taxon>Spermatophyta</taxon>
        <taxon>Magnoliopsida</taxon>
        <taxon>eudicotyledons</taxon>
        <taxon>Gunneridae</taxon>
        <taxon>Pentapetalae</taxon>
        <taxon>rosids</taxon>
        <taxon>Vitales</taxon>
        <taxon>Vitaceae</taxon>
        <taxon>Viteae</taxon>
        <taxon>Vitis</taxon>
    </lineage>
</organism>
<protein>
    <submittedName>
        <fullName evidence="1">Uncharacterized protein</fullName>
    </submittedName>
</protein>
<proteinExistence type="predicted"/>
<dbReference type="EMBL" id="FN595496">
    <property type="protein sequence ID" value="CBI23592.3"/>
    <property type="molecule type" value="Genomic_DNA"/>
</dbReference>
<evidence type="ECO:0000313" key="2">
    <source>
        <dbReference type="Proteomes" id="UP000009183"/>
    </source>
</evidence>
<accession>D7SZB5</accession>
<name>D7SZB5_VITVI</name>
<gene>
    <name evidence="1" type="ordered locus">VIT_05s0049g00290</name>
</gene>
<dbReference type="Proteomes" id="UP000009183">
    <property type="component" value="Chromosome 5"/>
</dbReference>
<dbReference type="InParanoid" id="D7SZB5"/>
<sequence length="63" mass="7265">MNKEHPPEPLDFFIWTVEEKTCAYKEKPSGIRATNVNSIFEFHVKTLTLHGFGITSKSSHLFQ</sequence>
<evidence type="ECO:0000313" key="1">
    <source>
        <dbReference type="EMBL" id="CBI23592.3"/>
    </source>
</evidence>
<keyword evidence="2" id="KW-1185">Reference proteome</keyword>
<dbReference type="HOGENOM" id="CLU_2890388_0_0_1"/>
<dbReference type="PaxDb" id="29760-VIT_05s0049g00290.t01"/>